<gene>
    <name evidence="1" type="ORF">J1N35_033263</name>
</gene>
<evidence type="ECO:0000313" key="1">
    <source>
        <dbReference type="EMBL" id="KAH1055198.1"/>
    </source>
</evidence>
<dbReference type="EMBL" id="JAIQCV010000010">
    <property type="protein sequence ID" value="KAH1055198.1"/>
    <property type="molecule type" value="Genomic_DNA"/>
</dbReference>
<sequence length="78" mass="9211">MMLDETIKEKYEIIVKNNAALKANEQELNDTKVIFKKYKNQSEKFDEILAFRRFERDHNELSCTGKKPISPTVFVKSK</sequence>
<dbReference type="Proteomes" id="UP000828251">
    <property type="component" value="Unassembled WGS sequence"/>
</dbReference>
<evidence type="ECO:0000313" key="2">
    <source>
        <dbReference type="Proteomes" id="UP000828251"/>
    </source>
</evidence>
<accession>A0A9D3UPZ0</accession>
<name>A0A9D3UPZ0_9ROSI</name>
<keyword evidence="2" id="KW-1185">Reference proteome</keyword>
<protein>
    <submittedName>
        <fullName evidence="1">Uncharacterized protein</fullName>
    </submittedName>
</protein>
<reference evidence="1 2" key="1">
    <citation type="journal article" date="2021" name="Plant Biotechnol. J.">
        <title>Multi-omics assisted identification of the key and species-specific regulatory components of drought-tolerant mechanisms in Gossypium stocksii.</title>
        <authorList>
            <person name="Yu D."/>
            <person name="Ke L."/>
            <person name="Zhang D."/>
            <person name="Wu Y."/>
            <person name="Sun Y."/>
            <person name="Mei J."/>
            <person name="Sun J."/>
            <person name="Sun Y."/>
        </authorList>
    </citation>
    <scope>NUCLEOTIDE SEQUENCE [LARGE SCALE GENOMIC DNA]</scope>
    <source>
        <strain evidence="2">cv. E1</strain>
        <tissue evidence="1">Leaf</tissue>
    </source>
</reference>
<comment type="caution">
    <text evidence="1">The sequence shown here is derived from an EMBL/GenBank/DDBJ whole genome shotgun (WGS) entry which is preliminary data.</text>
</comment>
<dbReference type="AlphaFoldDB" id="A0A9D3UPZ0"/>
<proteinExistence type="predicted"/>
<organism evidence="1 2">
    <name type="scientific">Gossypium stocksii</name>
    <dbReference type="NCBI Taxonomy" id="47602"/>
    <lineage>
        <taxon>Eukaryota</taxon>
        <taxon>Viridiplantae</taxon>
        <taxon>Streptophyta</taxon>
        <taxon>Embryophyta</taxon>
        <taxon>Tracheophyta</taxon>
        <taxon>Spermatophyta</taxon>
        <taxon>Magnoliopsida</taxon>
        <taxon>eudicotyledons</taxon>
        <taxon>Gunneridae</taxon>
        <taxon>Pentapetalae</taxon>
        <taxon>rosids</taxon>
        <taxon>malvids</taxon>
        <taxon>Malvales</taxon>
        <taxon>Malvaceae</taxon>
        <taxon>Malvoideae</taxon>
        <taxon>Gossypium</taxon>
    </lineage>
</organism>